<organism evidence="6 7">
    <name type="scientific">Gimesia panareensis</name>
    <dbReference type="NCBI Taxonomy" id="2527978"/>
    <lineage>
        <taxon>Bacteria</taxon>
        <taxon>Pseudomonadati</taxon>
        <taxon>Planctomycetota</taxon>
        <taxon>Planctomycetia</taxon>
        <taxon>Planctomycetales</taxon>
        <taxon>Planctomycetaceae</taxon>
        <taxon>Gimesia</taxon>
    </lineage>
</organism>
<dbReference type="PANTHER" id="PTHR42693">
    <property type="entry name" value="ARYLSULFATASE FAMILY MEMBER"/>
    <property type="match status" value="1"/>
</dbReference>
<evidence type="ECO:0000256" key="1">
    <source>
        <dbReference type="ARBA" id="ARBA00008779"/>
    </source>
</evidence>
<dbReference type="Proteomes" id="UP000315647">
    <property type="component" value="Chromosome"/>
</dbReference>
<proteinExistence type="inferred from homology"/>
<dbReference type="Gene3D" id="3.30.1120.10">
    <property type="match status" value="1"/>
</dbReference>
<dbReference type="PROSITE" id="PS00523">
    <property type="entry name" value="SULFATASE_1"/>
    <property type="match status" value="1"/>
</dbReference>
<dbReference type="InterPro" id="IPR000917">
    <property type="entry name" value="Sulfatase_N"/>
</dbReference>
<evidence type="ECO:0000256" key="2">
    <source>
        <dbReference type="ARBA" id="ARBA00022723"/>
    </source>
</evidence>
<feature type="domain" description="Sulfatase N-terminal" evidence="5">
    <location>
        <begin position="52"/>
        <end position="377"/>
    </location>
</feature>
<dbReference type="EC" id="3.1.6.1" evidence="6"/>
<dbReference type="PANTHER" id="PTHR42693:SF33">
    <property type="entry name" value="ARYLSULFATASE"/>
    <property type="match status" value="1"/>
</dbReference>
<dbReference type="GO" id="GO:0004065">
    <property type="term" value="F:arylsulfatase activity"/>
    <property type="evidence" value="ECO:0007669"/>
    <property type="project" value="UniProtKB-EC"/>
</dbReference>
<keyword evidence="2" id="KW-0479">Metal-binding</keyword>
<sequence length="477" mass="53734">MVPVPVSLINTTHIGKKKMFQHLLRWHLICFLFLISLLANLSAANLSAAERPNFLIIFTDDQGIHDVGCYGSEIPTPNIDQLAKEGLLFRQYYSASAICTPSRFGLLTGRNPSRSQDQLLGALMFMSQVDQNRGIQPGETTIAEVLQRNGYQTALLGKWHLGHGTESFLPVSHGFDLFRGHTGGCIDYFTMTYGNIPDWYHNRQHVTENGYATDLITEEAEHFLKDQRSAEKPFFLFLAYNAPHFGKGWSPKDQEPVNIMQARGADLKRVSFIKDKVRREFAAMTVALDDGIGRVMSTLKNNGLDKNTLVIFMTDHGGDYVYGGSNQPFRGGKATLFEGGIRVPCLMRWPGKIKAGSETSEVTWALDLFPTICQFADADTSDLTLDGRDLSSLITKQKPVGPREFYWQLGPHKELDRGRWTAVRQGDWKYLEDARGAEFLFDLKADPYEKENLINTQPEKYQALQQRRDALAKTLSP</sequence>
<accession>A0A517QDS1</accession>
<gene>
    <name evidence="6" type="primary">atsA_56</name>
    <name evidence="6" type="ORF">Enr10x_51380</name>
</gene>
<evidence type="ECO:0000256" key="4">
    <source>
        <dbReference type="ARBA" id="ARBA00022837"/>
    </source>
</evidence>
<dbReference type="Gene3D" id="3.40.720.10">
    <property type="entry name" value="Alkaline Phosphatase, subunit A"/>
    <property type="match status" value="1"/>
</dbReference>
<reference evidence="6 7" key="1">
    <citation type="submission" date="2019-03" db="EMBL/GenBank/DDBJ databases">
        <title>Deep-cultivation of Planctomycetes and their phenomic and genomic characterization uncovers novel biology.</title>
        <authorList>
            <person name="Wiegand S."/>
            <person name="Jogler M."/>
            <person name="Boedeker C."/>
            <person name="Pinto D."/>
            <person name="Vollmers J."/>
            <person name="Rivas-Marin E."/>
            <person name="Kohn T."/>
            <person name="Peeters S.H."/>
            <person name="Heuer A."/>
            <person name="Rast P."/>
            <person name="Oberbeckmann S."/>
            <person name="Bunk B."/>
            <person name="Jeske O."/>
            <person name="Meyerdierks A."/>
            <person name="Storesund J.E."/>
            <person name="Kallscheuer N."/>
            <person name="Luecker S."/>
            <person name="Lage O.M."/>
            <person name="Pohl T."/>
            <person name="Merkel B.J."/>
            <person name="Hornburger P."/>
            <person name="Mueller R.-W."/>
            <person name="Bruemmer F."/>
            <person name="Labrenz M."/>
            <person name="Spormann A.M."/>
            <person name="Op den Camp H."/>
            <person name="Overmann J."/>
            <person name="Amann R."/>
            <person name="Jetten M.S.M."/>
            <person name="Mascher T."/>
            <person name="Medema M.H."/>
            <person name="Devos D.P."/>
            <person name="Kaster A.-K."/>
            <person name="Ovreas L."/>
            <person name="Rohde M."/>
            <person name="Galperin M.Y."/>
            <person name="Jogler C."/>
        </authorList>
    </citation>
    <scope>NUCLEOTIDE SEQUENCE [LARGE SCALE GENOMIC DNA]</scope>
    <source>
        <strain evidence="6 7">Enr10</strain>
    </source>
</reference>
<evidence type="ECO:0000313" key="7">
    <source>
        <dbReference type="Proteomes" id="UP000315647"/>
    </source>
</evidence>
<dbReference type="InterPro" id="IPR017850">
    <property type="entry name" value="Alkaline_phosphatase_core_sf"/>
</dbReference>
<comment type="similarity">
    <text evidence="1">Belongs to the sulfatase family.</text>
</comment>
<dbReference type="EMBL" id="CP037421">
    <property type="protein sequence ID" value="QDT29782.1"/>
    <property type="molecule type" value="Genomic_DNA"/>
</dbReference>
<keyword evidence="3 6" id="KW-0378">Hydrolase</keyword>
<dbReference type="InterPro" id="IPR050738">
    <property type="entry name" value="Sulfatase"/>
</dbReference>
<keyword evidence="4" id="KW-0106">Calcium</keyword>
<evidence type="ECO:0000259" key="5">
    <source>
        <dbReference type="Pfam" id="PF00884"/>
    </source>
</evidence>
<evidence type="ECO:0000256" key="3">
    <source>
        <dbReference type="ARBA" id="ARBA00022801"/>
    </source>
</evidence>
<evidence type="ECO:0000313" key="6">
    <source>
        <dbReference type="EMBL" id="QDT29782.1"/>
    </source>
</evidence>
<protein>
    <submittedName>
        <fullName evidence="6">Arylsulfatase</fullName>
        <ecNumber evidence="6">3.1.6.1</ecNumber>
    </submittedName>
</protein>
<keyword evidence="7" id="KW-1185">Reference proteome</keyword>
<dbReference type="GO" id="GO:0046872">
    <property type="term" value="F:metal ion binding"/>
    <property type="evidence" value="ECO:0007669"/>
    <property type="project" value="UniProtKB-KW"/>
</dbReference>
<name>A0A517QDS1_9PLAN</name>
<dbReference type="SUPFAM" id="SSF53649">
    <property type="entry name" value="Alkaline phosphatase-like"/>
    <property type="match status" value="1"/>
</dbReference>
<dbReference type="Pfam" id="PF00884">
    <property type="entry name" value="Sulfatase"/>
    <property type="match status" value="1"/>
</dbReference>
<dbReference type="InterPro" id="IPR024607">
    <property type="entry name" value="Sulfatase_CS"/>
</dbReference>
<dbReference type="AlphaFoldDB" id="A0A517QDS1"/>